<dbReference type="STRING" id="361077.A0A152A2H6"/>
<dbReference type="OrthoDB" id="408702at2759"/>
<dbReference type="GO" id="GO:0002100">
    <property type="term" value="P:tRNA wobble adenosine to inosine editing"/>
    <property type="evidence" value="ECO:0007669"/>
    <property type="project" value="TreeGrafter"/>
</dbReference>
<gene>
    <name evidence="5" type="ORF">DLAC_03059</name>
</gene>
<accession>A0A152A2H6</accession>
<protein>
    <recommendedName>
        <fullName evidence="4">CMP/dCMP-type deaminase domain-containing protein</fullName>
    </recommendedName>
</protein>
<evidence type="ECO:0000256" key="2">
    <source>
        <dbReference type="ARBA" id="ARBA00022833"/>
    </source>
</evidence>
<evidence type="ECO:0000313" key="6">
    <source>
        <dbReference type="Proteomes" id="UP000076078"/>
    </source>
</evidence>
<feature type="chain" id="PRO_5007593544" description="CMP/dCMP-type deaminase domain-containing protein" evidence="3">
    <location>
        <begin position="23"/>
        <end position="274"/>
    </location>
</feature>
<dbReference type="Gene3D" id="3.40.140.10">
    <property type="entry name" value="Cytidine Deaminase, domain 2"/>
    <property type="match status" value="1"/>
</dbReference>
<organism evidence="5 6">
    <name type="scientific">Tieghemostelium lacteum</name>
    <name type="common">Slime mold</name>
    <name type="synonym">Dictyostelium lacteum</name>
    <dbReference type="NCBI Taxonomy" id="361077"/>
    <lineage>
        <taxon>Eukaryota</taxon>
        <taxon>Amoebozoa</taxon>
        <taxon>Evosea</taxon>
        <taxon>Eumycetozoa</taxon>
        <taxon>Dictyostelia</taxon>
        <taxon>Dictyosteliales</taxon>
        <taxon>Raperosteliaceae</taxon>
        <taxon>Tieghemostelium</taxon>
    </lineage>
</organism>
<reference evidence="5 6" key="1">
    <citation type="submission" date="2015-12" db="EMBL/GenBank/DDBJ databases">
        <title>Dictyostelia acquired genes for synthesis and detection of signals that induce cell-type specialization by lateral gene transfer from prokaryotes.</title>
        <authorList>
            <person name="Gloeckner G."/>
            <person name="Schaap P."/>
        </authorList>
    </citation>
    <scope>NUCLEOTIDE SEQUENCE [LARGE SCALE GENOMIC DNA]</scope>
    <source>
        <strain evidence="5 6">TK</strain>
    </source>
</reference>
<feature type="signal peptide" evidence="3">
    <location>
        <begin position="1"/>
        <end position="22"/>
    </location>
</feature>
<evidence type="ECO:0000256" key="3">
    <source>
        <dbReference type="SAM" id="SignalP"/>
    </source>
</evidence>
<dbReference type="PANTHER" id="PTHR11079:SF203">
    <property type="entry name" value="CMP_DCMP-TYPE DEAMINASE DOMAIN-CONTAINING PROTEIN"/>
    <property type="match status" value="1"/>
</dbReference>
<dbReference type="CDD" id="cd01285">
    <property type="entry name" value="nucleoside_deaminase"/>
    <property type="match status" value="1"/>
</dbReference>
<dbReference type="Pfam" id="PF00383">
    <property type="entry name" value="dCMP_cyt_deam_1"/>
    <property type="match status" value="1"/>
</dbReference>
<keyword evidence="6" id="KW-1185">Reference proteome</keyword>
<dbReference type="PANTHER" id="PTHR11079">
    <property type="entry name" value="CYTOSINE DEAMINASE FAMILY MEMBER"/>
    <property type="match status" value="1"/>
</dbReference>
<dbReference type="PROSITE" id="PS51257">
    <property type="entry name" value="PROKAR_LIPOPROTEIN"/>
    <property type="match status" value="1"/>
</dbReference>
<sequence>MKNNYTFTLFLIFNLLIGLLFACEFYPLNTAVGKCGSTQNSFFQPVTSCGSTAIDAKDLNTTELEMHEARMNIVLDQAQQANRKFVAHIYDNNGTLLCTGVNLGVPNMLAHGEIVAINNCTTLHGLKTFENHTLYTTGEPCAMCAAGLMWSKFSTVVWGSYNHDIHCKICMSNIPMESTWVFDTYKGLTDTPIRVIGGVAQERADAFFGSYCDRPTSIFYIAPQCNCVNKTLVTPVPTPTPTPTPTNPNSGTTNFDYKSILLTISIIISLIIMY</sequence>
<dbReference type="Proteomes" id="UP000076078">
    <property type="component" value="Unassembled WGS sequence"/>
</dbReference>
<evidence type="ECO:0000259" key="4">
    <source>
        <dbReference type="PROSITE" id="PS51747"/>
    </source>
</evidence>
<dbReference type="GO" id="GO:0052717">
    <property type="term" value="F:tRNA-specific adenosine-34 deaminase activity"/>
    <property type="evidence" value="ECO:0007669"/>
    <property type="project" value="TreeGrafter"/>
</dbReference>
<comment type="caution">
    <text evidence="5">The sequence shown here is derived from an EMBL/GenBank/DDBJ whole genome shotgun (WGS) entry which is preliminary data.</text>
</comment>
<feature type="domain" description="CMP/dCMP-type deaminase" evidence="4">
    <location>
        <begin position="65"/>
        <end position="191"/>
    </location>
</feature>
<dbReference type="InterPro" id="IPR016193">
    <property type="entry name" value="Cytidine_deaminase-like"/>
</dbReference>
<proteinExistence type="predicted"/>
<dbReference type="PROSITE" id="PS00903">
    <property type="entry name" value="CYT_DCMP_DEAMINASES_1"/>
    <property type="match status" value="1"/>
</dbReference>
<dbReference type="InterPro" id="IPR002125">
    <property type="entry name" value="CMP_dCMP_dom"/>
</dbReference>
<keyword evidence="1" id="KW-0479">Metal-binding</keyword>
<dbReference type="EMBL" id="LODT01000015">
    <property type="protein sequence ID" value="KYR00317.1"/>
    <property type="molecule type" value="Genomic_DNA"/>
</dbReference>
<dbReference type="PROSITE" id="PS51747">
    <property type="entry name" value="CYT_DCMP_DEAMINASES_2"/>
    <property type="match status" value="1"/>
</dbReference>
<keyword evidence="2" id="KW-0862">Zinc</keyword>
<dbReference type="InterPro" id="IPR016192">
    <property type="entry name" value="APOBEC/CMP_deaminase_Zn-bd"/>
</dbReference>
<keyword evidence="3" id="KW-0732">Signal</keyword>
<dbReference type="AlphaFoldDB" id="A0A152A2H6"/>
<name>A0A152A2H6_TIELA</name>
<evidence type="ECO:0000313" key="5">
    <source>
        <dbReference type="EMBL" id="KYR00317.1"/>
    </source>
</evidence>
<evidence type="ECO:0000256" key="1">
    <source>
        <dbReference type="ARBA" id="ARBA00022723"/>
    </source>
</evidence>
<dbReference type="InParanoid" id="A0A152A2H6"/>
<dbReference type="GO" id="GO:0008270">
    <property type="term" value="F:zinc ion binding"/>
    <property type="evidence" value="ECO:0007669"/>
    <property type="project" value="InterPro"/>
</dbReference>
<dbReference type="SUPFAM" id="SSF53927">
    <property type="entry name" value="Cytidine deaminase-like"/>
    <property type="match status" value="1"/>
</dbReference>